<proteinExistence type="predicted"/>
<dbReference type="EMBL" id="JAVDQK010000006">
    <property type="protein sequence ID" value="MDR6219219.1"/>
    <property type="molecule type" value="Genomic_DNA"/>
</dbReference>
<comment type="caution">
    <text evidence="1">The sequence shown here is derived from an EMBL/GenBank/DDBJ whole genome shotgun (WGS) entry which is preliminary data.</text>
</comment>
<gene>
    <name evidence="1" type="ORF">J2Y00_002816</name>
</gene>
<dbReference type="AlphaFoldDB" id="A0AAE3XEW7"/>
<name>A0AAE3XEW7_9DEIO</name>
<organism evidence="1 2">
    <name type="scientific">Deinococcus soli</name>
    <name type="common">ex Cha et al. 2016</name>
    <dbReference type="NCBI Taxonomy" id="1309411"/>
    <lineage>
        <taxon>Bacteria</taxon>
        <taxon>Thermotogati</taxon>
        <taxon>Deinococcota</taxon>
        <taxon>Deinococci</taxon>
        <taxon>Deinococcales</taxon>
        <taxon>Deinococcaceae</taxon>
        <taxon>Deinococcus</taxon>
    </lineage>
</organism>
<evidence type="ECO:0000313" key="1">
    <source>
        <dbReference type="EMBL" id="MDR6219219.1"/>
    </source>
</evidence>
<evidence type="ECO:0000313" key="2">
    <source>
        <dbReference type="Proteomes" id="UP001185331"/>
    </source>
</evidence>
<dbReference type="InterPro" id="IPR037219">
    <property type="entry name" value="Peptidase_M41-like"/>
</dbReference>
<dbReference type="RefSeq" id="WP_309855402.1">
    <property type="nucleotide sequence ID" value="NZ_JAVDQJ010000006.1"/>
</dbReference>
<dbReference type="GO" id="GO:0006508">
    <property type="term" value="P:proteolysis"/>
    <property type="evidence" value="ECO:0007669"/>
    <property type="project" value="InterPro"/>
</dbReference>
<sequence length="181" mass="19537">MELSRRAAHEAGHLTFALVLGWTVSGAGVEAGDHGLGGVLAKPPRTEHEMVEDIPGDGVWASVVAEYEGVILEHAAGAAGERLVFGTSLGEGNPRQENSDWGLVLYLLDTWNKAPDRPALRFGDAAPFTAAVEAAQAWLRLEPHLQLFHHLRRELETQRSLTSADCESIRQTFLAGGLRPA</sequence>
<protein>
    <recommendedName>
        <fullName evidence="3">Peptidase M41 domain-containing protein</fullName>
    </recommendedName>
</protein>
<evidence type="ECO:0008006" key="3">
    <source>
        <dbReference type="Google" id="ProtNLM"/>
    </source>
</evidence>
<dbReference type="SUPFAM" id="SSF140990">
    <property type="entry name" value="FtsH protease domain-like"/>
    <property type="match status" value="1"/>
</dbReference>
<reference evidence="1" key="1">
    <citation type="submission" date="2023-07" db="EMBL/GenBank/DDBJ databases">
        <title>Sorghum-associated microbial communities from plants grown in Nebraska, USA.</title>
        <authorList>
            <person name="Schachtman D."/>
        </authorList>
    </citation>
    <scope>NUCLEOTIDE SEQUENCE</scope>
    <source>
        <strain evidence="1">BE330</strain>
    </source>
</reference>
<dbReference type="Proteomes" id="UP001185331">
    <property type="component" value="Unassembled WGS sequence"/>
</dbReference>
<accession>A0AAE3XEW7</accession>
<dbReference type="GO" id="GO:0005524">
    <property type="term" value="F:ATP binding"/>
    <property type="evidence" value="ECO:0007669"/>
    <property type="project" value="InterPro"/>
</dbReference>
<dbReference type="GO" id="GO:0004222">
    <property type="term" value="F:metalloendopeptidase activity"/>
    <property type="evidence" value="ECO:0007669"/>
    <property type="project" value="InterPro"/>
</dbReference>
<dbReference type="GO" id="GO:0004176">
    <property type="term" value="F:ATP-dependent peptidase activity"/>
    <property type="evidence" value="ECO:0007669"/>
    <property type="project" value="InterPro"/>
</dbReference>